<dbReference type="InterPro" id="IPR043502">
    <property type="entry name" value="DNA/RNA_pol_sf"/>
</dbReference>
<dbReference type="PATRIC" id="fig|1439726.3.peg.4471"/>
<dbReference type="EMBL" id="MCRJ01000172">
    <property type="protein sequence ID" value="ODN68480.1"/>
    <property type="molecule type" value="Genomic_DNA"/>
</dbReference>
<keyword evidence="1" id="KW-0227">DNA damage</keyword>
<feature type="domain" description="DNA polymerase Y-family little finger" evidence="2">
    <location>
        <begin position="179"/>
        <end position="273"/>
    </location>
</feature>
<organism evidence="3 4">
    <name type="scientific">Methylobrevis pamukkalensis</name>
    <dbReference type="NCBI Taxonomy" id="1439726"/>
    <lineage>
        <taxon>Bacteria</taxon>
        <taxon>Pseudomonadati</taxon>
        <taxon>Pseudomonadota</taxon>
        <taxon>Alphaproteobacteria</taxon>
        <taxon>Hyphomicrobiales</taxon>
        <taxon>Pleomorphomonadaceae</taxon>
        <taxon>Methylobrevis</taxon>
    </lineage>
</organism>
<name>A0A1E3GWP6_9HYPH</name>
<accession>A0A1E3GWP6</accession>
<dbReference type="PANTHER" id="PTHR35369">
    <property type="entry name" value="BLR3025 PROTEIN-RELATED"/>
    <property type="match status" value="1"/>
</dbReference>
<dbReference type="PANTHER" id="PTHR35369:SF2">
    <property type="entry name" value="BLR3025 PROTEIN"/>
    <property type="match status" value="1"/>
</dbReference>
<evidence type="ECO:0000313" key="4">
    <source>
        <dbReference type="Proteomes" id="UP000094622"/>
    </source>
</evidence>
<evidence type="ECO:0000259" key="2">
    <source>
        <dbReference type="Pfam" id="PF11799"/>
    </source>
</evidence>
<reference evidence="3 4" key="1">
    <citation type="submission" date="2016-07" db="EMBL/GenBank/DDBJ databases">
        <title>Draft Genome Sequence of Methylobrevis pamukkalensis PK2.</title>
        <authorList>
            <person name="Vasilenko O.V."/>
            <person name="Doronina N.V."/>
            <person name="Shmareva M.N."/>
            <person name="Tarlachkov S.V."/>
            <person name="Mustakhimov I."/>
            <person name="Trotsenko Y.A."/>
        </authorList>
    </citation>
    <scope>NUCLEOTIDE SEQUENCE [LARGE SCALE GENOMIC DNA]</scope>
    <source>
        <strain evidence="3 4">PK2</strain>
    </source>
</reference>
<dbReference type="GO" id="GO:0003684">
    <property type="term" value="F:damaged DNA binding"/>
    <property type="evidence" value="ECO:0007669"/>
    <property type="project" value="InterPro"/>
</dbReference>
<dbReference type="AlphaFoldDB" id="A0A1E3GWP6"/>
<protein>
    <recommendedName>
        <fullName evidence="2">DNA polymerase Y-family little finger domain-containing protein</fullName>
    </recommendedName>
</protein>
<dbReference type="Pfam" id="PF11799">
    <property type="entry name" value="IMS_C"/>
    <property type="match status" value="1"/>
</dbReference>
<sequence>MPVAKAQAMVSGLVLRDADPAGDAEALERLALWILQRFAPVVAVDLPDGIVIDTTRADHLHGGEAAMLDALVGRLALSGATARAAVADSWGAAHALARHAAQPAFVAPAGHGPAVLAALPLEADLRLLGFRQIGDLVSQPRAPLTLRFGPELGRRLDQALGLAAEPIEPLRPADLLEARRAFAEPIAAAETIARVIGELVARLCAALEEKGLGARRLDLLCLRVDNRREIVRIGTAMPVRDARRLTRLLCDRIETIDPGFGIELMSLAATLAEPFAATQAVCSLVEETAPDISGLVDILANRVGFGAVYRAAPVASDVPERSVCRVPAMRPTRALAGRTTGRGPRDCWPVPSRSRPSHSCRTIRRWPSPGAACAAG</sequence>
<comment type="caution">
    <text evidence="3">The sequence shown here is derived from an EMBL/GenBank/DDBJ whole genome shotgun (WGS) entry which is preliminary data.</text>
</comment>
<dbReference type="InterPro" id="IPR017961">
    <property type="entry name" value="DNA_pol_Y-fam_little_finger"/>
</dbReference>
<dbReference type="SUPFAM" id="SSF56672">
    <property type="entry name" value="DNA/RNA polymerases"/>
    <property type="match status" value="1"/>
</dbReference>
<keyword evidence="4" id="KW-1185">Reference proteome</keyword>
<gene>
    <name evidence="3" type="ORF">A6302_04221</name>
</gene>
<evidence type="ECO:0000313" key="3">
    <source>
        <dbReference type="EMBL" id="ODN68480.1"/>
    </source>
</evidence>
<dbReference type="GO" id="GO:0006281">
    <property type="term" value="P:DNA repair"/>
    <property type="evidence" value="ECO:0007669"/>
    <property type="project" value="InterPro"/>
</dbReference>
<dbReference type="InterPro" id="IPR050356">
    <property type="entry name" value="SulA_CellDiv_inhibitor"/>
</dbReference>
<proteinExistence type="predicted"/>
<dbReference type="Proteomes" id="UP000094622">
    <property type="component" value="Unassembled WGS sequence"/>
</dbReference>
<evidence type="ECO:0000256" key="1">
    <source>
        <dbReference type="ARBA" id="ARBA00022763"/>
    </source>
</evidence>
<dbReference type="CDD" id="cd03468">
    <property type="entry name" value="PolY_like"/>
    <property type="match status" value="1"/>
</dbReference>